<organism evidence="6 7">
    <name type="scientific">Brevibacillus laterosporus LMG 15441</name>
    <dbReference type="NCBI Taxonomy" id="1042163"/>
    <lineage>
        <taxon>Bacteria</taxon>
        <taxon>Bacillati</taxon>
        <taxon>Bacillota</taxon>
        <taxon>Bacilli</taxon>
        <taxon>Bacillales</taxon>
        <taxon>Paenibacillaceae</taxon>
        <taxon>Brevibacillus</taxon>
    </lineage>
</organism>
<dbReference type="Gene3D" id="1.10.10.970">
    <property type="entry name" value="RNA 2'-phosphotransferase, Tpt1/KptA family, N-terminal domain"/>
    <property type="match status" value="1"/>
</dbReference>
<dbReference type="SUPFAM" id="SSF56399">
    <property type="entry name" value="ADP-ribosylation"/>
    <property type="match status" value="1"/>
</dbReference>
<dbReference type="AlphaFoldDB" id="A0A075R4N9"/>
<keyword evidence="2 5" id="KW-0808">Transferase</keyword>
<dbReference type="STRING" id="1042163.BRLA_c021350"/>
<evidence type="ECO:0000256" key="2">
    <source>
        <dbReference type="ARBA" id="ARBA00022679"/>
    </source>
</evidence>
<dbReference type="eggNOG" id="COG1859">
    <property type="taxonomic scope" value="Bacteria"/>
</dbReference>
<dbReference type="GO" id="GO:0006388">
    <property type="term" value="P:tRNA splicing, via endonucleolytic cleavage and ligation"/>
    <property type="evidence" value="ECO:0007669"/>
    <property type="project" value="UniProtKB-UniRule"/>
</dbReference>
<dbReference type="KEGG" id="blr:BRLA_c021350"/>
<dbReference type="GO" id="GO:0000215">
    <property type="term" value="F:tRNA 2'-phosphotransferase activity"/>
    <property type="evidence" value="ECO:0007669"/>
    <property type="project" value="TreeGrafter"/>
</dbReference>
<dbReference type="PANTHER" id="PTHR12684:SF2">
    <property type="entry name" value="TRNA 2'-PHOSPHOTRANSFERASE 1"/>
    <property type="match status" value="1"/>
</dbReference>
<dbReference type="HOGENOM" id="CLU_052998_4_1_9"/>
<dbReference type="GO" id="GO:0003950">
    <property type="term" value="F:NAD+ poly-ADP-ribosyltransferase activity"/>
    <property type="evidence" value="ECO:0007669"/>
    <property type="project" value="InterPro"/>
</dbReference>
<dbReference type="Gene3D" id="3.20.170.30">
    <property type="match status" value="1"/>
</dbReference>
<gene>
    <name evidence="5" type="primary">kptA</name>
    <name evidence="6" type="ORF">BRLA_c021350</name>
</gene>
<dbReference type="Pfam" id="PF01885">
    <property type="entry name" value="PTS_2-RNA"/>
    <property type="match status" value="1"/>
</dbReference>
<dbReference type="EMBL" id="CP007806">
    <property type="protein sequence ID" value="AIG26456.1"/>
    <property type="molecule type" value="Genomic_DNA"/>
</dbReference>
<evidence type="ECO:0000256" key="5">
    <source>
        <dbReference type="HAMAP-Rule" id="MF_00299"/>
    </source>
</evidence>
<comment type="function">
    <text evidence="4 5">Removes the 2'-phosphate from RNA via an intermediate in which the phosphate is ADP-ribosylated by NAD followed by a presumed transesterification to release the RNA and generate ADP-ribose 1''-2''-cyclic phosphate (APPR&gt;P). May function as an ADP-ribosylase.</text>
</comment>
<dbReference type="PANTHER" id="PTHR12684">
    <property type="entry name" value="PUTATIVE PHOSPHOTRANSFERASE"/>
    <property type="match status" value="1"/>
</dbReference>
<dbReference type="InterPro" id="IPR042080">
    <property type="entry name" value="RNA_2'-PTrans_N"/>
</dbReference>
<name>A0A075R4N9_BRELA</name>
<evidence type="ECO:0000256" key="1">
    <source>
        <dbReference type="ARBA" id="ARBA00009836"/>
    </source>
</evidence>
<sequence length="180" mass="21365">MNYQKLSKEISYALRHAPHEYELELDEYGWVQTEQLLHSLHEQPVWRNVSEKDLQVMISQFDKKRFEMENGKMRALYGHSTAKRVLKEESEPPEFLYHGTPKRFVSLILEQGLLPKGRQYVHLSEEIQTAKQVGKRRDTHPTILKIEAKKAWANKVTFYHGNEMVWLADKIDRQYISILE</sequence>
<keyword evidence="3 5" id="KW-0520">NAD</keyword>
<reference evidence="6 7" key="1">
    <citation type="journal article" date="2011" name="J. Bacteriol.">
        <title>Genome sequence of Brevibacillus laterosporus LMG 15441, a pathogen of invertebrates.</title>
        <authorList>
            <person name="Djukic M."/>
            <person name="Poehlein A."/>
            <person name="Thurmer A."/>
            <person name="Daniel R."/>
        </authorList>
    </citation>
    <scope>NUCLEOTIDE SEQUENCE [LARGE SCALE GENOMIC DNA]</scope>
    <source>
        <strain evidence="6 7">LMG 15441</strain>
    </source>
</reference>
<proteinExistence type="inferred from homology"/>
<comment type="similarity">
    <text evidence="1 5">Belongs to the KptA/TPT1 family.</text>
</comment>
<evidence type="ECO:0000313" key="6">
    <source>
        <dbReference type="EMBL" id="AIG26456.1"/>
    </source>
</evidence>
<keyword evidence="7" id="KW-1185">Reference proteome</keyword>
<dbReference type="InterPro" id="IPR002745">
    <property type="entry name" value="Ptrans_KptA/Tpt1"/>
</dbReference>
<dbReference type="EC" id="2.7.1.-" evidence="5"/>
<dbReference type="InterPro" id="IPR042081">
    <property type="entry name" value="RNA_2'-PTrans_C"/>
</dbReference>
<protein>
    <recommendedName>
        <fullName evidence="5">Probable RNA 2'-phosphotransferase</fullName>
        <ecNumber evidence="5">2.7.1.-</ecNumber>
    </recommendedName>
</protein>
<evidence type="ECO:0000256" key="3">
    <source>
        <dbReference type="ARBA" id="ARBA00023027"/>
    </source>
</evidence>
<dbReference type="InterPro" id="IPR022928">
    <property type="entry name" value="RNA_2'-PTrans_KptA"/>
</dbReference>
<dbReference type="Proteomes" id="UP000005850">
    <property type="component" value="Chromosome"/>
</dbReference>
<evidence type="ECO:0000313" key="7">
    <source>
        <dbReference type="Proteomes" id="UP000005850"/>
    </source>
</evidence>
<dbReference type="HAMAP" id="MF_00299">
    <property type="entry name" value="KptA"/>
    <property type="match status" value="1"/>
</dbReference>
<accession>A0A075R4N9</accession>
<evidence type="ECO:0000256" key="4">
    <source>
        <dbReference type="ARBA" id="ARBA00025212"/>
    </source>
</evidence>
<dbReference type="RefSeq" id="WP_003337317.1">
    <property type="nucleotide sequence ID" value="NZ_CP007806.1"/>
</dbReference>